<dbReference type="GO" id="GO:0005829">
    <property type="term" value="C:cytosol"/>
    <property type="evidence" value="ECO:0007669"/>
    <property type="project" value="TreeGrafter"/>
</dbReference>
<accession>A0A8S0W625</accession>
<dbReference type="Proteomes" id="UP001071230">
    <property type="component" value="Unassembled WGS sequence"/>
</dbReference>
<organism evidence="14">
    <name type="scientific">Acididesulfobacillus acetoxydans</name>
    <dbReference type="NCBI Taxonomy" id="1561005"/>
    <lineage>
        <taxon>Bacteria</taxon>
        <taxon>Bacillati</taxon>
        <taxon>Bacillota</taxon>
        <taxon>Clostridia</taxon>
        <taxon>Eubacteriales</taxon>
        <taxon>Peptococcaceae</taxon>
        <taxon>Acididesulfobacillus</taxon>
    </lineage>
</organism>
<keyword evidence="7 9" id="KW-0315">Glutamine amidotransferase</keyword>
<dbReference type="InterPro" id="IPR051786">
    <property type="entry name" value="ASN_synthetase/amidase"/>
</dbReference>
<feature type="binding site" evidence="10">
    <location>
        <position position="98"/>
    </location>
    <ligand>
        <name>L-glutamine</name>
        <dbReference type="ChEBI" id="CHEBI:58359"/>
    </ligand>
</feature>
<comment type="similarity">
    <text evidence="2">Belongs to the asparagine synthetase family.</text>
</comment>
<evidence type="ECO:0000256" key="4">
    <source>
        <dbReference type="ARBA" id="ARBA00022741"/>
    </source>
</evidence>
<dbReference type="Gene3D" id="3.40.50.620">
    <property type="entry name" value="HUPs"/>
    <property type="match status" value="1"/>
</dbReference>
<feature type="compositionally biased region" description="Basic and acidic residues" evidence="12">
    <location>
        <begin position="627"/>
        <end position="638"/>
    </location>
</feature>
<proteinExistence type="inferred from homology"/>
<dbReference type="PANTHER" id="PTHR43284:SF1">
    <property type="entry name" value="ASPARAGINE SYNTHETASE"/>
    <property type="match status" value="1"/>
</dbReference>
<dbReference type="PIRSF" id="PIRSF001589">
    <property type="entry name" value="Asn_synthetase_glu-h"/>
    <property type="match status" value="1"/>
</dbReference>
<evidence type="ECO:0000313" key="15">
    <source>
        <dbReference type="EMBL" id="CEJ06775.1"/>
    </source>
</evidence>
<dbReference type="PROSITE" id="PS51278">
    <property type="entry name" value="GATASE_TYPE_2"/>
    <property type="match status" value="1"/>
</dbReference>
<dbReference type="EC" id="6.3.5.4" evidence="3"/>
<dbReference type="SUPFAM" id="SSF52402">
    <property type="entry name" value="Adenine nucleotide alpha hydrolases-like"/>
    <property type="match status" value="1"/>
</dbReference>
<feature type="active site" description="For GATase activity" evidence="9">
    <location>
        <position position="2"/>
    </location>
</feature>
<comment type="catalytic activity">
    <reaction evidence="8">
        <text>L-aspartate + L-glutamine + ATP + H2O = L-asparagine + L-glutamate + AMP + diphosphate + H(+)</text>
        <dbReference type="Rhea" id="RHEA:12228"/>
        <dbReference type="ChEBI" id="CHEBI:15377"/>
        <dbReference type="ChEBI" id="CHEBI:15378"/>
        <dbReference type="ChEBI" id="CHEBI:29985"/>
        <dbReference type="ChEBI" id="CHEBI:29991"/>
        <dbReference type="ChEBI" id="CHEBI:30616"/>
        <dbReference type="ChEBI" id="CHEBI:33019"/>
        <dbReference type="ChEBI" id="CHEBI:58048"/>
        <dbReference type="ChEBI" id="CHEBI:58359"/>
        <dbReference type="ChEBI" id="CHEBI:456215"/>
        <dbReference type="EC" id="6.3.5.4"/>
    </reaction>
</comment>
<dbReference type="EMBL" id="CDGJ01000033">
    <property type="protein sequence ID" value="CEJ06775.1"/>
    <property type="molecule type" value="Genomic_DNA"/>
</dbReference>
<evidence type="ECO:0000256" key="8">
    <source>
        <dbReference type="ARBA" id="ARBA00048741"/>
    </source>
</evidence>
<dbReference type="GO" id="GO:0005524">
    <property type="term" value="F:ATP binding"/>
    <property type="evidence" value="ECO:0007669"/>
    <property type="project" value="UniProtKB-KW"/>
</dbReference>
<feature type="binding site" evidence="10">
    <location>
        <position position="290"/>
    </location>
    <ligand>
        <name>ATP</name>
        <dbReference type="ChEBI" id="CHEBI:30616"/>
    </ligand>
</feature>
<protein>
    <recommendedName>
        <fullName evidence="3">asparagine synthase (glutamine-hydrolyzing)</fullName>
        <ecNumber evidence="3">6.3.5.4</ecNumber>
    </recommendedName>
</protein>
<dbReference type="NCBIfam" id="TIGR01536">
    <property type="entry name" value="asn_synth_AEB"/>
    <property type="match status" value="1"/>
</dbReference>
<dbReference type="RefSeq" id="WP_240983234.1">
    <property type="nucleotide sequence ID" value="NZ_CDGJ01000033.1"/>
</dbReference>
<gene>
    <name evidence="14" type="ORF">DEACI_0041</name>
    <name evidence="15" type="ORF">DEACI_1226</name>
</gene>
<evidence type="ECO:0000256" key="11">
    <source>
        <dbReference type="PIRSR" id="PIRSR001589-3"/>
    </source>
</evidence>
<evidence type="ECO:0000256" key="5">
    <source>
        <dbReference type="ARBA" id="ARBA00022840"/>
    </source>
</evidence>
<dbReference type="SUPFAM" id="SSF56235">
    <property type="entry name" value="N-terminal nucleophile aminohydrolases (Ntn hydrolases)"/>
    <property type="match status" value="1"/>
</dbReference>
<dbReference type="Gene3D" id="3.60.20.10">
    <property type="entry name" value="Glutamine Phosphoribosylpyrophosphate, subunit 1, domain 1"/>
    <property type="match status" value="1"/>
</dbReference>
<evidence type="ECO:0000256" key="2">
    <source>
        <dbReference type="ARBA" id="ARBA00005752"/>
    </source>
</evidence>
<evidence type="ECO:0000256" key="10">
    <source>
        <dbReference type="PIRSR" id="PIRSR001589-2"/>
    </source>
</evidence>
<evidence type="ECO:0000256" key="12">
    <source>
        <dbReference type="SAM" id="MobiDB-lite"/>
    </source>
</evidence>
<keyword evidence="6 9" id="KW-0061">Asparagine biosynthesis</keyword>
<dbReference type="Pfam" id="PF13537">
    <property type="entry name" value="GATase_7"/>
    <property type="match status" value="1"/>
</dbReference>
<feature type="binding site" evidence="10">
    <location>
        <begin position="371"/>
        <end position="372"/>
    </location>
    <ligand>
        <name>ATP</name>
        <dbReference type="ChEBI" id="CHEBI:30616"/>
    </ligand>
</feature>
<feature type="domain" description="Glutamine amidotransferase type-2" evidence="13">
    <location>
        <begin position="2"/>
        <end position="212"/>
    </location>
</feature>
<evidence type="ECO:0000259" key="13">
    <source>
        <dbReference type="PROSITE" id="PS51278"/>
    </source>
</evidence>
<dbReference type="InterPro" id="IPR029055">
    <property type="entry name" value="Ntn_hydrolases_N"/>
</dbReference>
<reference evidence="15" key="1">
    <citation type="submission" date="2014-11" db="EMBL/GenBank/DDBJ databases">
        <authorList>
            <person name="Hornung B.V."/>
        </authorList>
    </citation>
    <scope>NUCLEOTIDE SEQUENCE</scope>
    <source>
        <strain evidence="15">INE</strain>
    </source>
</reference>
<dbReference type="PANTHER" id="PTHR43284">
    <property type="entry name" value="ASPARAGINE SYNTHETASE (GLUTAMINE-HYDROLYZING)"/>
    <property type="match status" value="1"/>
</dbReference>
<dbReference type="GO" id="GO:0004066">
    <property type="term" value="F:asparagine synthase (glutamine-hydrolyzing) activity"/>
    <property type="evidence" value="ECO:0007669"/>
    <property type="project" value="UniProtKB-EC"/>
</dbReference>
<reference evidence="14" key="2">
    <citation type="submission" date="2020-01" db="EMBL/GenBank/DDBJ databases">
        <authorList>
            <person name="Hornung B."/>
        </authorList>
    </citation>
    <scope>NUCLEOTIDE SEQUENCE</scope>
    <source>
        <strain evidence="14">PacBioINE</strain>
    </source>
</reference>
<keyword evidence="14" id="KW-0436">Ligase</keyword>
<comment type="pathway">
    <text evidence="1">Amino-acid biosynthesis; L-asparagine biosynthesis; L-asparagine from L-aspartate (L-Gln route): step 1/1.</text>
</comment>
<feature type="region of interest" description="Disordered" evidence="12">
    <location>
        <begin position="624"/>
        <end position="648"/>
    </location>
</feature>
<dbReference type="InterPro" id="IPR014729">
    <property type="entry name" value="Rossmann-like_a/b/a_fold"/>
</dbReference>
<dbReference type="KEGG" id="aacx:DEACI_0041"/>
<evidence type="ECO:0000256" key="9">
    <source>
        <dbReference type="PIRSR" id="PIRSR001589-1"/>
    </source>
</evidence>
<evidence type="ECO:0000313" key="14">
    <source>
        <dbReference type="EMBL" id="CAA7599419.1"/>
    </source>
</evidence>
<evidence type="ECO:0000313" key="16">
    <source>
        <dbReference type="Proteomes" id="UP001071230"/>
    </source>
</evidence>
<name>A0A8S0W625_9FIRM</name>
<evidence type="ECO:0000256" key="3">
    <source>
        <dbReference type="ARBA" id="ARBA00012737"/>
    </source>
</evidence>
<keyword evidence="9" id="KW-0028">Amino-acid biosynthesis</keyword>
<dbReference type="GO" id="GO:0006529">
    <property type="term" value="P:asparagine biosynthetic process"/>
    <property type="evidence" value="ECO:0007669"/>
    <property type="project" value="UniProtKB-KW"/>
</dbReference>
<dbReference type="Pfam" id="PF00733">
    <property type="entry name" value="Asn_synthase"/>
    <property type="match status" value="1"/>
</dbReference>
<keyword evidence="16" id="KW-1185">Reference proteome</keyword>
<dbReference type="InterPro" id="IPR006426">
    <property type="entry name" value="Asn_synth_AEB"/>
</dbReference>
<dbReference type="AlphaFoldDB" id="A0A8S0W625"/>
<keyword evidence="5 10" id="KW-0067">ATP-binding</keyword>
<evidence type="ECO:0000256" key="7">
    <source>
        <dbReference type="ARBA" id="ARBA00022962"/>
    </source>
</evidence>
<keyword evidence="4 10" id="KW-0547">Nucleotide-binding</keyword>
<dbReference type="CDD" id="cd00712">
    <property type="entry name" value="AsnB"/>
    <property type="match status" value="1"/>
</dbReference>
<dbReference type="InterPro" id="IPR033738">
    <property type="entry name" value="AsnB_N"/>
</dbReference>
<sequence length="648" mass="74334">MCGICGLLTGTQRVDMPLLRVMTGSLQHRGPDEEAFYVGRNIGLGFRRLAIVERGAAHQPFQNEGGHIRVVFNGEIYNYKSLKESLGKRGHRFGQGGDGEVIAHLYEEYGFTFPAHLRGTFALALWDGRRRRLLLSRDRLGVKPLYFYLNESRSDLCFASELKALLHGVEDPQVDLEALDQYLSYRYVPAPYTLFRHIRKLEPGTSLIVGWRGERLDARRVRYWRLPEESLALSMSEAVQRVDEALNDAWQIRWPEEVPAGYFFSGGLDSAGLAALHQKSRAEPARTYAVGFEQPEKTRDYRYFSELEQARAAAKLLGTVHRERLVTRREVEERLAEVILAMDEPIADPTALPLYFLAEFAAAAGEKVIFSGEGADELFGGYTVYREPLQCRRYRALPGWLRACAEGAFPAQTRRFSLSLPERYFGVGGLLRPDHKEGLYRPDVWAELRVKSFHGLEELGDEHWPEEQRMLRFDMLSWLPENTLMKSDKVTMAHSLEIRLPYLDHHLVELGVALPLNFKVSHRESKTVLRQALRAYLPREIWQRPKNGFPVPVTAWMQGEWREKMLEVILDPAAGIGRYFRWDALAERFTGPLSSRSARLMWALYTLEVYLGYIRSEIRGRRGIPSSERRKAEGDRGESMLSTPLRWG</sequence>
<dbReference type="CDD" id="cd01991">
    <property type="entry name" value="Asn_synthase_B_C"/>
    <property type="match status" value="1"/>
</dbReference>
<evidence type="ECO:0000256" key="6">
    <source>
        <dbReference type="ARBA" id="ARBA00022888"/>
    </source>
</evidence>
<dbReference type="InterPro" id="IPR001962">
    <property type="entry name" value="Asn_synthase"/>
</dbReference>
<dbReference type="Proteomes" id="UP000836597">
    <property type="component" value="Chromosome"/>
</dbReference>
<dbReference type="InterPro" id="IPR017932">
    <property type="entry name" value="GATase_2_dom"/>
</dbReference>
<feature type="site" description="Important for beta-aspartyl-AMP intermediate formation" evidence="11">
    <location>
        <position position="373"/>
    </location>
</feature>
<dbReference type="EMBL" id="LR746496">
    <property type="protein sequence ID" value="CAA7599419.1"/>
    <property type="molecule type" value="Genomic_DNA"/>
</dbReference>
<evidence type="ECO:0000256" key="1">
    <source>
        <dbReference type="ARBA" id="ARBA00005187"/>
    </source>
</evidence>